<evidence type="ECO:0000313" key="2">
    <source>
        <dbReference type="EMBL" id="KAK1700481.1"/>
    </source>
</evidence>
<proteinExistence type="predicted"/>
<feature type="region of interest" description="Disordered" evidence="1">
    <location>
        <begin position="21"/>
        <end position="97"/>
    </location>
</feature>
<gene>
    <name evidence="2" type="ORF">BDP55DRAFT_133220</name>
</gene>
<protein>
    <submittedName>
        <fullName evidence="2">Uncharacterized protein</fullName>
    </submittedName>
</protein>
<accession>A0AAJ0AZ49</accession>
<dbReference type="AlphaFoldDB" id="A0AAJ0AZ49"/>
<sequence length="97" mass="10844">MFSCMSCDSFFHWSSAKFKDPRKFAEGKSGDEMPDDQKPADEKPGDDKSGSGKSVTVNSKPEDFKPTYDNMESFEFNPSEDKPAETMSVDEKPADTK</sequence>
<keyword evidence="3" id="KW-1185">Reference proteome</keyword>
<dbReference type="Proteomes" id="UP001224890">
    <property type="component" value="Unassembled WGS sequence"/>
</dbReference>
<evidence type="ECO:0000313" key="3">
    <source>
        <dbReference type="Proteomes" id="UP001224890"/>
    </source>
</evidence>
<name>A0AAJ0AZ49_9PEZI</name>
<organism evidence="2 3">
    <name type="scientific">Colletotrichum godetiae</name>
    <dbReference type="NCBI Taxonomy" id="1209918"/>
    <lineage>
        <taxon>Eukaryota</taxon>
        <taxon>Fungi</taxon>
        <taxon>Dikarya</taxon>
        <taxon>Ascomycota</taxon>
        <taxon>Pezizomycotina</taxon>
        <taxon>Sordariomycetes</taxon>
        <taxon>Hypocreomycetidae</taxon>
        <taxon>Glomerellales</taxon>
        <taxon>Glomerellaceae</taxon>
        <taxon>Colletotrichum</taxon>
        <taxon>Colletotrichum acutatum species complex</taxon>
    </lineage>
</organism>
<dbReference type="GeneID" id="85450047"/>
<comment type="caution">
    <text evidence="2">The sequence shown here is derived from an EMBL/GenBank/DDBJ whole genome shotgun (WGS) entry which is preliminary data.</text>
</comment>
<feature type="compositionally biased region" description="Basic and acidic residues" evidence="1">
    <location>
        <begin position="79"/>
        <end position="97"/>
    </location>
</feature>
<evidence type="ECO:0000256" key="1">
    <source>
        <dbReference type="SAM" id="MobiDB-lite"/>
    </source>
</evidence>
<dbReference type="RefSeq" id="XP_060436238.1">
    <property type="nucleotide sequence ID" value="XM_060565521.1"/>
</dbReference>
<feature type="compositionally biased region" description="Basic and acidic residues" evidence="1">
    <location>
        <begin position="21"/>
        <end position="50"/>
    </location>
</feature>
<dbReference type="EMBL" id="JAHMHR010000002">
    <property type="protein sequence ID" value="KAK1700481.1"/>
    <property type="molecule type" value="Genomic_DNA"/>
</dbReference>
<reference evidence="2" key="1">
    <citation type="submission" date="2021-06" db="EMBL/GenBank/DDBJ databases">
        <title>Comparative genomics, transcriptomics and evolutionary studies reveal genomic signatures of adaptation to plant cell wall in hemibiotrophic fungi.</title>
        <authorList>
            <consortium name="DOE Joint Genome Institute"/>
            <person name="Baroncelli R."/>
            <person name="Diaz J.F."/>
            <person name="Benocci T."/>
            <person name="Peng M."/>
            <person name="Battaglia E."/>
            <person name="Haridas S."/>
            <person name="Andreopoulos W."/>
            <person name="Labutti K."/>
            <person name="Pangilinan J."/>
            <person name="Floch G.L."/>
            <person name="Makela M.R."/>
            <person name="Henrissat B."/>
            <person name="Grigoriev I.V."/>
            <person name="Crouch J.A."/>
            <person name="De Vries R.P."/>
            <person name="Sukno S.A."/>
            <person name="Thon M.R."/>
        </authorList>
    </citation>
    <scope>NUCLEOTIDE SEQUENCE</scope>
    <source>
        <strain evidence="2">CBS 193.32</strain>
    </source>
</reference>